<evidence type="ECO:0000313" key="1">
    <source>
        <dbReference type="EMBL" id="GLR75756.1"/>
    </source>
</evidence>
<protein>
    <recommendedName>
        <fullName evidence="5">Beta family protein</fullName>
    </recommendedName>
</protein>
<dbReference type="Proteomes" id="UP000239273">
    <property type="component" value="Unassembled WGS sequence"/>
</dbReference>
<comment type="caution">
    <text evidence="2">The sequence shown here is derived from an EMBL/GenBank/DDBJ whole genome shotgun (WGS) entry which is preliminary data.</text>
</comment>
<gene>
    <name evidence="2" type="ORF">BTO23_10380</name>
    <name evidence="1" type="ORF">GCM10007855_26300</name>
</gene>
<evidence type="ECO:0000313" key="2">
    <source>
        <dbReference type="EMBL" id="PQJ94441.1"/>
    </source>
</evidence>
<organism evidence="2 3">
    <name type="scientific">Aliivibrio sifiae</name>
    <dbReference type="NCBI Taxonomy" id="566293"/>
    <lineage>
        <taxon>Bacteria</taxon>
        <taxon>Pseudomonadati</taxon>
        <taxon>Pseudomonadota</taxon>
        <taxon>Gammaproteobacteria</taxon>
        <taxon>Vibrionales</taxon>
        <taxon>Vibrionaceae</taxon>
        <taxon>Aliivibrio</taxon>
    </lineage>
</organism>
<name>A0A2S7XM23_9GAMM</name>
<keyword evidence="4" id="KW-1185">Reference proteome</keyword>
<proteinExistence type="predicted"/>
<dbReference type="Proteomes" id="UP001156660">
    <property type="component" value="Unassembled WGS sequence"/>
</dbReference>
<dbReference type="InterPro" id="IPR025683">
    <property type="entry name" value="Protein_beta"/>
</dbReference>
<dbReference type="EMBL" id="BSOU01000006">
    <property type="protein sequence ID" value="GLR75756.1"/>
    <property type="molecule type" value="Genomic_DNA"/>
</dbReference>
<dbReference type="RefSeq" id="WP_105063452.1">
    <property type="nucleotide sequence ID" value="NZ_BSOU01000006.1"/>
</dbReference>
<evidence type="ECO:0000313" key="4">
    <source>
        <dbReference type="Proteomes" id="UP001156660"/>
    </source>
</evidence>
<dbReference type="Pfam" id="PF14350">
    <property type="entry name" value="Beta_protein"/>
    <property type="match status" value="1"/>
</dbReference>
<reference evidence="2 3" key="2">
    <citation type="submission" date="2016-12" db="EMBL/GenBank/DDBJ databases">
        <title>Diversity of luminous bacteria.</title>
        <authorList>
            <person name="Yoshizawa S."/>
            <person name="Kogure K."/>
        </authorList>
    </citation>
    <scope>NUCLEOTIDE SEQUENCE [LARGE SCALE GENOMIC DNA]</scope>
    <source>
        <strain evidence="2 3">NBRC 105001</strain>
    </source>
</reference>
<dbReference type="EMBL" id="MSCP01000001">
    <property type="protein sequence ID" value="PQJ94441.1"/>
    <property type="molecule type" value="Genomic_DNA"/>
</dbReference>
<evidence type="ECO:0008006" key="5">
    <source>
        <dbReference type="Google" id="ProtNLM"/>
    </source>
</evidence>
<reference evidence="1" key="4">
    <citation type="submission" date="2023-01" db="EMBL/GenBank/DDBJ databases">
        <title>Draft genome sequence of Aliivibrio sifiae strain NBRC 105001.</title>
        <authorList>
            <person name="Sun Q."/>
            <person name="Mori K."/>
        </authorList>
    </citation>
    <scope>NUCLEOTIDE SEQUENCE</scope>
    <source>
        <strain evidence="1">NBRC 105001</strain>
    </source>
</reference>
<dbReference type="AlphaFoldDB" id="A0A2S7XM23"/>
<sequence>MIPKYVPISRAKSGEFESYKQLNDSVKQFILPIFELPPMTEDMLGRKKYTSVANPYEVYIQGVASDIQDAMTGASIGIDINSWAPNATVESGEHILVFLSSCLSNLGCNVIPVVGYDRWEDEEYSTVLKQLSKETNRFFIRLDNDAFSDMQEEEYFLETFDSIVTALNIDISRSSVLFDCGDVSLSKSSIVAIQDNITLALKLLKNYDFKFTSMAGCSVAGDINGMVSKINSQAPVVRKEVKAWKSIKTFNPNANLVFGDYGISNPTVSVSIAPYANGKIRYTMNDSYLVVRGYPRNQGDKGAQMHDLCRRLISSGHYMKPSFSWGDRMISVCANEGCLEGKKEAFKGSTTQWVTIDTTHHMTYVVEEVKEFELTLATTRKIRVS</sequence>
<dbReference type="OrthoDB" id="1492299at2"/>
<accession>A0A2S7XM23</accession>
<reference evidence="4" key="3">
    <citation type="journal article" date="2019" name="Int. J. Syst. Evol. Microbiol.">
        <title>The Global Catalogue of Microorganisms (GCM) 10K type strain sequencing project: providing services to taxonomists for standard genome sequencing and annotation.</title>
        <authorList>
            <consortium name="The Broad Institute Genomics Platform"/>
            <consortium name="The Broad Institute Genome Sequencing Center for Infectious Disease"/>
            <person name="Wu L."/>
            <person name="Ma J."/>
        </authorList>
    </citation>
    <scope>NUCLEOTIDE SEQUENCE [LARGE SCALE GENOMIC DNA]</scope>
    <source>
        <strain evidence="4">NBRC 105001</strain>
    </source>
</reference>
<reference evidence="1" key="1">
    <citation type="journal article" date="2014" name="Int. J. Syst. Evol. Microbiol.">
        <title>Complete genome of a new Firmicutes species belonging to the dominant human colonic microbiota ('Ruminococcus bicirculans') reveals two chromosomes and a selective capacity to utilize plant glucans.</title>
        <authorList>
            <consortium name="NISC Comparative Sequencing Program"/>
            <person name="Wegmann U."/>
            <person name="Louis P."/>
            <person name="Goesmann A."/>
            <person name="Henrissat B."/>
            <person name="Duncan S.H."/>
            <person name="Flint H.J."/>
        </authorList>
    </citation>
    <scope>NUCLEOTIDE SEQUENCE</scope>
    <source>
        <strain evidence="1">NBRC 105001</strain>
    </source>
</reference>
<evidence type="ECO:0000313" key="3">
    <source>
        <dbReference type="Proteomes" id="UP000239273"/>
    </source>
</evidence>